<accession>A0A4Z1PD27</accession>
<dbReference type="EMBL" id="SNSC02000004">
    <property type="protein sequence ID" value="TID25209.1"/>
    <property type="molecule type" value="Genomic_DNA"/>
</dbReference>
<feature type="region of interest" description="Disordered" evidence="1">
    <location>
        <begin position="30"/>
        <end position="59"/>
    </location>
</feature>
<evidence type="ECO:0000256" key="1">
    <source>
        <dbReference type="SAM" id="MobiDB-lite"/>
    </source>
</evidence>
<feature type="compositionally biased region" description="Pro residues" evidence="1">
    <location>
        <begin position="93"/>
        <end position="104"/>
    </location>
</feature>
<keyword evidence="3" id="KW-1185">Reference proteome</keyword>
<proteinExistence type="predicted"/>
<feature type="region of interest" description="Disordered" evidence="1">
    <location>
        <begin position="72"/>
        <end position="156"/>
    </location>
</feature>
<gene>
    <name evidence="2" type="ORF">E6O75_ATG04414</name>
</gene>
<dbReference type="Proteomes" id="UP000298493">
    <property type="component" value="Unassembled WGS sequence"/>
</dbReference>
<name>A0A4Z1PD27_9PEZI</name>
<sequence>MHFPLIPSIATLSTTSRKTTTLHFDSRSPRHVIHTPALHSPPRSTNPIPSNPHPIPNSHFQKDIMEWHNQTLHKPRHPPRQHNPTTPSNPKHPTTPPPPKPNPSIPSTQNTFKTSSPINPAIPSHPHPLQNPSRTKTPKNNSLSEPPQFRTHGPLTPYPISLDTGERLEPRHATILRIVDRRGAERNIVVAEVDDQSGNQTSILLALDLLDYIRDDGTAAVGRRITAEEMYATLGREAQGGHF</sequence>
<feature type="compositionally biased region" description="Polar residues" evidence="1">
    <location>
        <begin position="130"/>
        <end position="145"/>
    </location>
</feature>
<dbReference type="AlphaFoldDB" id="A0A4Z1PD27"/>
<protein>
    <submittedName>
        <fullName evidence="2">Uncharacterized protein</fullName>
    </submittedName>
</protein>
<evidence type="ECO:0000313" key="2">
    <source>
        <dbReference type="EMBL" id="TID25209.1"/>
    </source>
</evidence>
<evidence type="ECO:0000313" key="3">
    <source>
        <dbReference type="Proteomes" id="UP000298493"/>
    </source>
</evidence>
<comment type="caution">
    <text evidence="2">The sequence shown here is derived from an EMBL/GenBank/DDBJ whole genome shotgun (WGS) entry which is preliminary data.</text>
</comment>
<feature type="compositionally biased region" description="Polar residues" evidence="1">
    <location>
        <begin position="109"/>
        <end position="118"/>
    </location>
</feature>
<feature type="compositionally biased region" description="Low complexity" evidence="1">
    <location>
        <begin position="82"/>
        <end position="92"/>
    </location>
</feature>
<reference evidence="2 3" key="1">
    <citation type="submission" date="2019-04" db="EMBL/GenBank/DDBJ databases">
        <title>High contiguity whole genome sequence and gene annotation resource for two Venturia nashicola isolates.</title>
        <authorList>
            <person name="Prokchorchik M."/>
            <person name="Won K."/>
            <person name="Lee Y."/>
            <person name="Choi E.D."/>
            <person name="Segonzac C."/>
            <person name="Sohn K.H."/>
        </authorList>
    </citation>
    <scope>NUCLEOTIDE SEQUENCE [LARGE SCALE GENOMIC DNA]</scope>
    <source>
        <strain evidence="2 3">PRI2</strain>
    </source>
</reference>
<organism evidence="2 3">
    <name type="scientific">Venturia nashicola</name>
    <dbReference type="NCBI Taxonomy" id="86259"/>
    <lineage>
        <taxon>Eukaryota</taxon>
        <taxon>Fungi</taxon>
        <taxon>Dikarya</taxon>
        <taxon>Ascomycota</taxon>
        <taxon>Pezizomycotina</taxon>
        <taxon>Dothideomycetes</taxon>
        <taxon>Pleosporomycetidae</taxon>
        <taxon>Venturiales</taxon>
        <taxon>Venturiaceae</taxon>
        <taxon>Venturia</taxon>
    </lineage>
</organism>